<gene>
    <name evidence="2" type="ORF">L3X38_024342</name>
</gene>
<feature type="domain" description="DUF4216" evidence="1">
    <location>
        <begin position="31"/>
        <end position="69"/>
    </location>
</feature>
<comment type="caution">
    <text evidence="2">The sequence shown here is derived from an EMBL/GenBank/DDBJ whole genome shotgun (WGS) entry which is preliminary data.</text>
</comment>
<evidence type="ECO:0000313" key="2">
    <source>
        <dbReference type="EMBL" id="KAI5334209.1"/>
    </source>
</evidence>
<organism evidence="2 3">
    <name type="scientific">Prunus dulcis</name>
    <name type="common">Almond</name>
    <name type="synonym">Amygdalus dulcis</name>
    <dbReference type="NCBI Taxonomy" id="3755"/>
    <lineage>
        <taxon>Eukaryota</taxon>
        <taxon>Viridiplantae</taxon>
        <taxon>Streptophyta</taxon>
        <taxon>Embryophyta</taxon>
        <taxon>Tracheophyta</taxon>
        <taxon>Spermatophyta</taxon>
        <taxon>Magnoliopsida</taxon>
        <taxon>eudicotyledons</taxon>
        <taxon>Gunneridae</taxon>
        <taxon>Pentapetalae</taxon>
        <taxon>rosids</taxon>
        <taxon>fabids</taxon>
        <taxon>Rosales</taxon>
        <taxon>Rosaceae</taxon>
        <taxon>Amygdaloideae</taxon>
        <taxon>Amygdaleae</taxon>
        <taxon>Prunus</taxon>
    </lineage>
</organism>
<proteinExistence type="predicted"/>
<protein>
    <recommendedName>
        <fullName evidence="1">DUF4216 domain-containing protein</fullName>
    </recommendedName>
</protein>
<dbReference type="Proteomes" id="UP001054821">
    <property type="component" value="Chromosome 4"/>
</dbReference>
<accession>A0AAD4Z6E2</accession>
<reference evidence="2 3" key="1">
    <citation type="journal article" date="2022" name="G3 (Bethesda)">
        <title>Whole-genome sequence and methylome profiling of the almond [Prunus dulcis (Mill.) D.A. Webb] cultivar 'Nonpareil'.</title>
        <authorList>
            <person name="D'Amico-Willman K.M."/>
            <person name="Ouma W.Z."/>
            <person name="Meulia T."/>
            <person name="Sideli G.M."/>
            <person name="Gradziel T.M."/>
            <person name="Fresnedo-Ramirez J."/>
        </authorList>
    </citation>
    <scope>NUCLEOTIDE SEQUENCE [LARGE SCALE GENOMIC DNA]</scope>
    <source>
        <strain evidence="2">Clone GOH B32 T37-40</strain>
    </source>
</reference>
<dbReference type="AlphaFoldDB" id="A0AAD4Z6E2"/>
<dbReference type="InterPro" id="IPR025312">
    <property type="entry name" value="DUF4216"/>
</dbReference>
<dbReference type="Pfam" id="PF13952">
    <property type="entry name" value="DUF4216"/>
    <property type="match status" value="1"/>
</dbReference>
<evidence type="ECO:0000259" key="1">
    <source>
        <dbReference type="Pfam" id="PF13952"/>
    </source>
</evidence>
<keyword evidence="3" id="KW-1185">Reference proteome</keyword>
<dbReference type="EMBL" id="JAJFAZ020000004">
    <property type="protein sequence ID" value="KAI5334209.1"/>
    <property type="molecule type" value="Genomic_DNA"/>
</dbReference>
<evidence type="ECO:0000313" key="3">
    <source>
        <dbReference type="Proteomes" id="UP001054821"/>
    </source>
</evidence>
<name>A0AAD4Z6E2_PRUDU</name>
<sequence>MSRRWIQNPNRCADKYLDGIEDFIEFACTHNPVNINRTWYDDDPYILANMTKQIMYLDDPKAESGWKVVQQMDQGNVHAILELDPTENNVDNIANQRLESSMENDAETL</sequence>